<feature type="domain" description="Nudix hydrolase" evidence="1">
    <location>
        <begin position="15"/>
        <end position="148"/>
    </location>
</feature>
<dbReference type="RefSeq" id="WP_345484588.1">
    <property type="nucleotide sequence ID" value="NZ_BAAAWU010000001.1"/>
</dbReference>
<dbReference type="Proteomes" id="UP001589716">
    <property type="component" value="Unassembled WGS sequence"/>
</dbReference>
<gene>
    <name evidence="2" type="ORF">ACFFTP_30210</name>
</gene>
<comment type="caution">
    <text evidence="2">The sequence shown here is derived from an EMBL/GenBank/DDBJ whole genome shotgun (WGS) entry which is preliminary data.</text>
</comment>
<dbReference type="EMBL" id="JBHMCT010000023">
    <property type="protein sequence ID" value="MFB9558443.1"/>
    <property type="molecule type" value="Genomic_DNA"/>
</dbReference>
<protein>
    <submittedName>
        <fullName evidence="2">NUDIX domain-containing protein</fullName>
    </submittedName>
</protein>
<evidence type="ECO:0000313" key="2">
    <source>
        <dbReference type="EMBL" id="MFB9558443.1"/>
    </source>
</evidence>
<sequence length="181" mass="19766">MTPAQASPRLGETPCDHTSVGVLISGPAGLLLFERMTPPVGLAPVAGHVDQHGSPEQAARNEVSEEIGLTVTRLHPLLAQWRPNRCRRTATEPVGHQWWIFQAEAEGALRPSAAEVRAPRWMRPDELQCAALRTVTYAEGHVSGEEFERLPGLTPVWCHFLHALRLITLPAAALAQVDTVL</sequence>
<dbReference type="InterPro" id="IPR000086">
    <property type="entry name" value="NUDIX_hydrolase_dom"/>
</dbReference>
<keyword evidence="3" id="KW-1185">Reference proteome</keyword>
<proteinExistence type="predicted"/>
<dbReference type="Pfam" id="PF00293">
    <property type="entry name" value="NUDIX"/>
    <property type="match status" value="1"/>
</dbReference>
<reference evidence="2 3" key="1">
    <citation type="submission" date="2024-09" db="EMBL/GenBank/DDBJ databases">
        <authorList>
            <person name="Sun Q."/>
            <person name="Mori K."/>
        </authorList>
    </citation>
    <scope>NUCLEOTIDE SEQUENCE [LARGE SCALE GENOMIC DNA]</scope>
    <source>
        <strain evidence="2 3">JCM 4414</strain>
    </source>
</reference>
<dbReference type="PROSITE" id="PS51462">
    <property type="entry name" value="NUDIX"/>
    <property type="match status" value="1"/>
</dbReference>
<evidence type="ECO:0000313" key="3">
    <source>
        <dbReference type="Proteomes" id="UP001589716"/>
    </source>
</evidence>
<evidence type="ECO:0000259" key="1">
    <source>
        <dbReference type="PROSITE" id="PS51462"/>
    </source>
</evidence>
<dbReference type="InterPro" id="IPR015797">
    <property type="entry name" value="NUDIX_hydrolase-like_dom_sf"/>
</dbReference>
<dbReference type="SUPFAM" id="SSF55811">
    <property type="entry name" value="Nudix"/>
    <property type="match status" value="1"/>
</dbReference>
<name>A0ABV5R047_9ACTN</name>
<organism evidence="2 3">
    <name type="scientific">Streptomyces roseoviridis</name>
    <dbReference type="NCBI Taxonomy" id="67361"/>
    <lineage>
        <taxon>Bacteria</taxon>
        <taxon>Bacillati</taxon>
        <taxon>Actinomycetota</taxon>
        <taxon>Actinomycetes</taxon>
        <taxon>Kitasatosporales</taxon>
        <taxon>Streptomycetaceae</taxon>
        <taxon>Streptomyces</taxon>
    </lineage>
</organism>
<accession>A0ABV5R047</accession>
<dbReference type="Gene3D" id="3.90.79.10">
    <property type="entry name" value="Nucleoside Triphosphate Pyrophosphohydrolase"/>
    <property type="match status" value="1"/>
</dbReference>